<accession>A0A8T0FNP6</accession>
<feature type="region of interest" description="Disordered" evidence="1">
    <location>
        <begin position="35"/>
        <end position="55"/>
    </location>
</feature>
<reference evidence="2" key="1">
    <citation type="journal article" date="2020" name="bioRxiv">
        <title>Chromosome-level reference genome of the European wasp spider Argiope bruennichi: a resource for studies on range expansion and evolutionary adaptation.</title>
        <authorList>
            <person name="Sheffer M.M."/>
            <person name="Hoppe A."/>
            <person name="Krehenwinkel H."/>
            <person name="Uhl G."/>
            <person name="Kuss A.W."/>
            <person name="Jensen L."/>
            <person name="Jensen C."/>
            <person name="Gillespie R.G."/>
            <person name="Hoff K.J."/>
            <person name="Prost S."/>
        </authorList>
    </citation>
    <scope>NUCLEOTIDE SEQUENCE</scope>
</reference>
<organism evidence="2 3">
    <name type="scientific">Argiope bruennichi</name>
    <name type="common">Wasp spider</name>
    <name type="synonym">Aranea bruennichi</name>
    <dbReference type="NCBI Taxonomy" id="94029"/>
    <lineage>
        <taxon>Eukaryota</taxon>
        <taxon>Metazoa</taxon>
        <taxon>Ecdysozoa</taxon>
        <taxon>Arthropoda</taxon>
        <taxon>Chelicerata</taxon>
        <taxon>Arachnida</taxon>
        <taxon>Araneae</taxon>
        <taxon>Araneomorphae</taxon>
        <taxon>Entelegynae</taxon>
        <taxon>Araneoidea</taxon>
        <taxon>Araneidae</taxon>
        <taxon>Argiope</taxon>
    </lineage>
</organism>
<feature type="compositionally biased region" description="Polar residues" evidence="1">
    <location>
        <begin position="35"/>
        <end position="47"/>
    </location>
</feature>
<reference evidence="2" key="2">
    <citation type="submission" date="2020-06" db="EMBL/GenBank/DDBJ databases">
        <authorList>
            <person name="Sheffer M."/>
        </authorList>
    </citation>
    <scope>NUCLEOTIDE SEQUENCE</scope>
</reference>
<protein>
    <submittedName>
        <fullName evidence="2">Uncharacterized protein</fullName>
    </submittedName>
</protein>
<dbReference type="EMBL" id="JABXBU010000003">
    <property type="protein sequence ID" value="KAF8791965.1"/>
    <property type="molecule type" value="Genomic_DNA"/>
</dbReference>
<evidence type="ECO:0000313" key="3">
    <source>
        <dbReference type="Proteomes" id="UP000807504"/>
    </source>
</evidence>
<feature type="region of interest" description="Disordered" evidence="1">
    <location>
        <begin position="78"/>
        <end position="97"/>
    </location>
</feature>
<dbReference type="Proteomes" id="UP000807504">
    <property type="component" value="Unassembled WGS sequence"/>
</dbReference>
<feature type="compositionally biased region" description="Polar residues" evidence="1">
    <location>
        <begin position="78"/>
        <end position="87"/>
    </location>
</feature>
<evidence type="ECO:0000313" key="2">
    <source>
        <dbReference type="EMBL" id="KAF8791965.1"/>
    </source>
</evidence>
<evidence type="ECO:0000256" key="1">
    <source>
        <dbReference type="SAM" id="MobiDB-lite"/>
    </source>
</evidence>
<comment type="caution">
    <text evidence="2">The sequence shown here is derived from an EMBL/GenBank/DDBJ whole genome shotgun (WGS) entry which is preliminary data.</text>
</comment>
<name>A0A8T0FNP6_ARGBR</name>
<gene>
    <name evidence="2" type="ORF">HNY73_003623</name>
</gene>
<dbReference type="AlphaFoldDB" id="A0A8T0FNP6"/>
<sequence>MKLVSTLRERPSPSTIVYLQLLSYLFLKHGSRTFNAKDNSRSVQGNHNHPHIQQPRLPQQISLQQSNKLQHHMLTKSVRQAANNSESGMDFLNEYYN</sequence>
<keyword evidence="3" id="KW-1185">Reference proteome</keyword>
<proteinExistence type="predicted"/>